<dbReference type="Pfam" id="PF08281">
    <property type="entry name" value="Sigma70_r4_2"/>
    <property type="match status" value="1"/>
</dbReference>
<dbReference type="Gene3D" id="1.10.1740.10">
    <property type="match status" value="1"/>
</dbReference>
<dbReference type="SUPFAM" id="SSF88659">
    <property type="entry name" value="Sigma3 and sigma4 domains of RNA polymerase sigma factors"/>
    <property type="match status" value="1"/>
</dbReference>
<dbReference type="InterPro" id="IPR013249">
    <property type="entry name" value="RNA_pol_sigma70_r4_t2"/>
</dbReference>
<sequence length="281" mass="31756">MTQLERIRNATSDDFLFPADLHTRPNSTTSEVDDGVSAFLEVRRNLFGIAYRMLKSAAEAEDIVQDAWLRWQSTDRSLVLNPPAFLMTITTRMCINVCRSARSRREISVGSWLSEPVATDAAPGRGVERKEALKVAVVILLEKLRPAERAAYILREAFDYSSRQIADILQLNETNVRQLLTRARRHIAEERRARASSTDQRRLLATLIDAAENGNLAGLEVFFASDVDIHSDEARDGAMNHGCPNPSRAPSSKENLDMVSQDDRMFGLNDYDRQLRRKHLT</sequence>
<comment type="caution">
    <text evidence="4">The sequence shown here is derived from an EMBL/GenBank/DDBJ whole genome shotgun (WGS) entry which is preliminary data.</text>
</comment>
<dbReference type="SUPFAM" id="SSF88946">
    <property type="entry name" value="Sigma2 domain of RNA polymerase sigma factors"/>
    <property type="match status" value="1"/>
</dbReference>
<dbReference type="NCBIfam" id="TIGR02937">
    <property type="entry name" value="sigma70-ECF"/>
    <property type="match status" value="1"/>
</dbReference>
<feature type="region of interest" description="Disordered" evidence="1">
    <location>
        <begin position="235"/>
        <end position="255"/>
    </location>
</feature>
<evidence type="ECO:0000259" key="2">
    <source>
        <dbReference type="Pfam" id="PF04542"/>
    </source>
</evidence>
<dbReference type="InterPro" id="IPR052704">
    <property type="entry name" value="ECF_Sigma-70_Domain"/>
</dbReference>
<accession>A0A4Q7YF04</accession>
<keyword evidence="5" id="KW-1185">Reference proteome</keyword>
<dbReference type="Gene3D" id="1.10.10.10">
    <property type="entry name" value="Winged helix-like DNA-binding domain superfamily/Winged helix DNA-binding domain"/>
    <property type="match status" value="1"/>
</dbReference>
<dbReference type="GO" id="GO:0003677">
    <property type="term" value="F:DNA binding"/>
    <property type="evidence" value="ECO:0007669"/>
    <property type="project" value="InterPro"/>
</dbReference>
<dbReference type="GO" id="GO:0016987">
    <property type="term" value="F:sigma factor activity"/>
    <property type="evidence" value="ECO:0007669"/>
    <property type="project" value="InterPro"/>
</dbReference>
<dbReference type="EMBL" id="SHKW01000003">
    <property type="protein sequence ID" value="RZU35153.1"/>
    <property type="molecule type" value="Genomic_DNA"/>
</dbReference>
<protein>
    <submittedName>
        <fullName evidence="4">RNA polymerase sigma-70 factor (ECF subfamily)</fullName>
    </submittedName>
</protein>
<dbReference type="Pfam" id="PF04542">
    <property type="entry name" value="Sigma70_r2"/>
    <property type="match status" value="1"/>
</dbReference>
<dbReference type="InterPro" id="IPR013324">
    <property type="entry name" value="RNA_pol_sigma_r3/r4-like"/>
</dbReference>
<dbReference type="Proteomes" id="UP000292958">
    <property type="component" value="Unassembled WGS sequence"/>
</dbReference>
<reference evidence="4 5" key="1">
    <citation type="submission" date="2019-02" db="EMBL/GenBank/DDBJ databases">
        <title>Genomic Encyclopedia of Archaeal and Bacterial Type Strains, Phase II (KMG-II): from individual species to whole genera.</title>
        <authorList>
            <person name="Goeker M."/>
        </authorList>
    </citation>
    <scope>NUCLEOTIDE SEQUENCE [LARGE SCALE GENOMIC DNA]</scope>
    <source>
        <strain evidence="4 5">DSM 18101</strain>
    </source>
</reference>
<dbReference type="PANTHER" id="PTHR30173">
    <property type="entry name" value="SIGMA 19 FACTOR"/>
    <property type="match status" value="1"/>
</dbReference>
<dbReference type="GO" id="GO:0006352">
    <property type="term" value="P:DNA-templated transcription initiation"/>
    <property type="evidence" value="ECO:0007669"/>
    <property type="project" value="InterPro"/>
</dbReference>
<evidence type="ECO:0000256" key="1">
    <source>
        <dbReference type="SAM" id="MobiDB-lite"/>
    </source>
</evidence>
<name>A0A4Q7YF04_9BACT</name>
<proteinExistence type="predicted"/>
<organism evidence="4 5">
    <name type="scientific">Edaphobacter modestus</name>
    <dbReference type="NCBI Taxonomy" id="388466"/>
    <lineage>
        <taxon>Bacteria</taxon>
        <taxon>Pseudomonadati</taxon>
        <taxon>Acidobacteriota</taxon>
        <taxon>Terriglobia</taxon>
        <taxon>Terriglobales</taxon>
        <taxon>Acidobacteriaceae</taxon>
        <taxon>Edaphobacter</taxon>
    </lineage>
</organism>
<dbReference type="PANTHER" id="PTHR30173:SF36">
    <property type="entry name" value="ECF RNA POLYMERASE SIGMA FACTOR SIGJ"/>
    <property type="match status" value="1"/>
</dbReference>
<dbReference type="InterPro" id="IPR014284">
    <property type="entry name" value="RNA_pol_sigma-70_dom"/>
</dbReference>
<dbReference type="InterPro" id="IPR007627">
    <property type="entry name" value="RNA_pol_sigma70_r2"/>
</dbReference>
<evidence type="ECO:0000313" key="5">
    <source>
        <dbReference type="Proteomes" id="UP000292958"/>
    </source>
</evidence>
<dbReference type="InterPro" id="IPR036388">
    <property type="entry name" value="WH-like_DNA-bd_sf"/>
</dbReference>
<evidence type="ECO:0000259" key="3">
    <source>
        <dbReference type="Pfam" id="PF08281"/>
    </source>
</evidence>
<dbReference type="AlphaFoldDB" id="A0A4Q7YF04"/>
<feature type="domain" description="RNA polymerase sigma factor 70 region 4 type 2" evidence="3">
    <location>
        <begin position="140"/>
        <end position="187"/>
    </location>
</feature>
<evidence type="ECO:0000313" key="4">
    <source>
        <dbReference type="EMBL" id="RZU35153.1"/>
    </source>
</evidence>
<gene>
    <name evidence="4" type="ORF">BDD14_5907</name>
</gene>
<dbReference type="InterPro" id="IPR013325">
    <property type="entry name" value="RNA_pol_sigma_r2"/>
</dbReference>
<feature type="domain" description="RNA polymerase sigma-70 region 2" evidence="2">
    <location>
        <begin position="41"/>
        <end position="103"/>
    </location>
</feature>